<keyword evidence="4" id="KW-1185">Reference proteome</keyword>
<keyword evidence="2" id="KW-1133">Transmembrane helix</keyword>
<evidence type="ECO:0000256" key="2">
    <source>
        <dbReference type="SAM" id="Phobius"/>
    </source>
</evidence>
<dbReference type="RefSeq" id="WP_286288940.1">
    <property type="nucleotide sequence ID" value="NZ_JASXSZ010000003.1"/>
</dbReference>
<sequence length="206" mass="21587">MEEPVEAAVPTVEQQPAASAEMSSSSSGPTPPPPPASVTATAAAAADTQPASSAESLPPERIGRGLLFALPVVPVGVFLWVLIWQWGFMSAIVMFAVSAGAAFLYRKGSGGRIGYPGLWVIVGLTVVTLVLSFLGGIAADVAEYMGLSMANALGSSDFWTVYFDNLFANPKMWDSYTKDILFAVLFAGLGTLGTFRRVLAQARAAH</sequence>
<dbReference type="Proteomes" id="UP001235064">
    <property type="component" value="Unassembled WGS sequence"/>
</dbReference>
<feature type="compositionally biased region" description="Low complexity" evidence="1">
    <location>
        <begin position="1"/>
        <end position="28"/>
    </location>
</feature>
<proteinExistence type="predicted"/>
<feature type="transmembrane region" description="Helical" evidence="2">
    <location>
        <begin position="180"/>
        <end position="199"/>
    </location>
</feature>
<dbReference type="EMBL" id="JASXSZ010000003">
    <property type="protein sequence ID" value="MDL9980007.1"/>
    <property type="molecule type" value="Genomic_DNA"/>
</dbReference>
<feature type="transmembrane region" description="Helical" evidence="2">
    <location>
        <begin position="88"/>
        <end position="105"/>
    </location>
</feature>
<name>A0ABT7MZX6_9MICO</name>
<evidence type="ECO:0000313" key="3">
    <source>
        <dbReference type="EMBL" id="MDL9980007.1"/>
    </source>
</evidence>
<feature type="region of interest" description="Disordered" evidence="1">
    <location>
        <begin position="1"/>
        <end position="57"/>
    </location>
</feature>
<evidence type="ECO:0000313" key="4">
    <source>
        <dbReference type="Proteomes" id="UP001235064"/>
    </source>
</evidence>
<reference evidence="3 4" key="1">
    <citation type="submission" date="2023-06" db="EMBL/GenBank/DDBJ databases">
        <title>Microbacterium sp. nov., isolated from a waste landfill.</title>
        <authorList>
            <person name="Wen W."/>
        </authorList>
    </citation>
    <scope>NUCLEOTIDE SEQUENCE [LARGE SCALE GENOMIC DNA]</scope>
    <source>
        <strain evidence="3 4">ASV49</strain>
    </source>
</reference>
<evidence type="ECO:0000256" key="1">
    <source>
        <dbReference type="SAM" id="MobiDB-lite"/>
    </source>
</evidence>
<keyword evidence="2" id="KW-0472">Membrane</keyword>
<comment type="caution">
    <text evidence="3">The sequence shown here is derived from an EMBL/GenBank/DDBJ whole genome shotgun (WGS) entry which is preliminary data.</text>
</comment>
<keyword evidence="2" id="KW-0812">Transmembrane</keyword>
<feature type="compositionally biased region" description="Low complexity" evidence="1">
    <location>
        <begin position="37"/>
        <end position="54"/>
    </location>
</feature>
<gene>
    <name evidence="3" type="ORF">QSV35_11750</name>
</gene>
<organism evidence="3 4">
    <name type="scientific">Microbacterium candidum</name>
    <dbReference type="NCBI Taxonomy" id="3041922"/>
    <lineage>
        <taxon>Bacteria</taxon>
        <taxon>Bacillati</taxon>
        <taxon>Actinomycetota</taxon>
        <taxon>Actinomycetes</taxon>
        <taxon>Micrococcales</taxon>
        <taxon>Microbacteriaceae</taxon>
        <taxon>Microbacterium</taxon>
    </lineage>
</organism>
<protein>
    <submittedName>
        <fullName evidence="3">Uncharacterized protein</fullName>
    </submittedName>
</protein>
<accession>A0ABT7MZX6</accession>
<feature type="transmembrane region" description="Helical" evidence="2">
    <location>
        <begin position="65"/>
        <end position="82"/>
    </location>
</feature>
<feature type="transmembrane region" description="Helical" evidence="2">
    <location>
        <begin position="117"/>
        <end position="139"/>
    </location>
</feature>